<evidence type="ECO:0000259" key="5">
    <source>
        <dbReference type="PROSITE" id="PS51845"/>
    </source>
</evidence>
<feature type="compositionally biased region" description="Polar residues" evidence="4">
    <location>
        <begin position="350"/>
        <end position="361"/>
    </location>
</feature>
<dbReference type="SUPFAM" id="SSF109604">
    <property type="entry name" value="HD-domain/PDEase-like"/>
    <property type="match status" value="1"/>
</dbReference>
<dbReference type="InterPro" id="IPR002073">
    <property type="entry name" value="PDEase_catalytic_dom"/>
</dbReference>
<dbReference type="SMART" id="SM00471">
    <property type="entry name" value="HDc"/>
    <property type="match status" value="1"/>
</dbReference>
<evidence type="ECO:0000256" key="2">
    <source>
        <dbReference type="ARBA" id="ARBA00022801"/>
    </source>
</evidence>
<feature type="compositionally biased region" description="Low complexity" evidence="4">
    <location>
        <begin position="313"/>
        <end position="348"/>
    </location>
</feature>
<feature type="compositionally biased region" description="Basic and acidic residues" evidence="4">
    <location>
        <begin position="881"/>
        <end position="915"/>
    </location>
</feature>
<evidence type="ECO:0000313" key="6">
    <source>
        <dbReference type="EMBL" id="KAF5357004.1"/>
    </source>
</evidence>
<dbReference type="OrthoDB" id="546632at2759"/>
<dbReference type="EMBL" id="JAACJO010000006">
    <property type="protein sequence ID" value="KAF5357004.1"/>
    <property type="molecule type" value="Genomic_DNA"/>
</dbReference>
<feature type="compositionally biased region" description="Low complexity" evidence="4">
    <location>
        <begin position="499"/>
        <end position="525"/>
    </location>
</feature>
<dbReference type="InterPro" id="IPR003607">
    <property type="entry name" value="HD/PDEase_dom"/>
</dbReference>
<comment type="cofactor">
    <cofactor evidence="3">
        <name>a divalent metal cation</name>
        <dbReference type="ChEBI" id="CHEBI:60240"/>
    </cofactor>
    <text evidence="3">Binds 2 divalent metal cations per subunit. Site 1 may preferentially bind zinc ions, while site 2 has a preference for magnesium and/or manganese ions.</text>
</comment>
<dbReference type="EC" id="3.1.4.-" evidence="3"/>
<dbReference type="GO" id="GO:0007165">
    <property type="term" value="P:signal transduction"/>
    <property type="evidence" value="ECO:0007669"/>
    <property type="project" value="InterPro"/>
</dbReference>
<feature type="region of interest" description="Disordered" evidence="4">
    <location>
        <begin position="313"/>
        <end position="412"/>
    </location>
</feature>
<evidence type="ECO:0000256" key="1">
    <source>
        <dbReference type="ARBA" id="ARBA00022723"/>
    </source>
</evidence>
<dbReference type="InterPro" id="IPR023174">
    <property type="entry name" value="PDEase_CS"/>
</dbReference>
<name>A0A8H5G280_9AGAR</name>
<feature type="compositionally biased region" description="Low complexity" evidence="4">
    <location>
        <begin position="697"/>
        <end position="714"/>
    </location>
</feature>
<dbReference type="AlphaFoldDB" id="A0A8H5G280"/>
<feature type="compositionally biased region" description="Low complexity" evidence="4">
    <location>
        <begin position="582"/>
        <end position="600"/>
    </location>
</feature>
<feature type="compositionally biased region" description="Basic and acidic residues" evidence="4">
    <location>
        <begin position="809"/>
        <end position="826"/>
    </location>
</feature>
<protein>
    <recommendedName>
        <fullName evidence="3">Phosphodiesterase</fullName>
        <ecNumber evidence="3">3.1.4.-</ecNumber>
    </recommendedName>
</protein>
<feature type="compositionally biased region" description="Basic residues" evidence="4">
    <location>
        <begin position="945"/>
        <end position="956"/>
    </location>
</feature>
<proteinExistence type="inferred from homology"/>
<feature type="compositionally biased region" description="Low complexity" evidence="4">
    <location>
        <begin position="679"/>
        <end position="690"/>
    </location>
</feature>
<dbReference type="PANTHER" id="PTHR11347">
    <property type="entry name" value="CYCLIC NUCLEOTIDE PHOSPHODIESTERASE"/>
    <property type="match status" value="1"/>
</dbReference>
<feature type="region of interest" description="Disordered" evidence="4">
    <location>
        <begin position="459"/>
        <end position="487"/>
    </location>
</feature>
<sequence>MLDVIPRFIAHIRQLYRWQNHYHNFEHALDVLQAIHCYLRAAGMVPSVSLLLTDVDAPGGMWSSAREHDSGPLVTCLMPQEIFALYLAAIGHDVGHPGFNNPFMKNADTPLSQVYDNQSALEQMHSYLLLMAMRQYGLGSLLDDPKSGYLFRKILKGSVLATDMGVHQAFMETLKQVLDGTTEASNGIVNWHTQKCTRQVFVCQLLLKNADISNPCRPFLVSKQWASALQEEWACQYKFENFLQLQHTVNPSNGPLAEANSQVFFTKHIAKPLVDMTTIAIPELKQYSYHCAENLREWERILQELKEAPVIDSVSTTPSISGSSTNPSSSSTSSSSSQIPPLSPSDSPTRQDFNTSSTATPNIPPYTNHHTNEHVPLQSSSISPIPMSTTTSISTTSSSHSSASSSNPVSPRVTYSGNDYSTAFRLALPRTASSMSLNMSYATTPASALSVAGSAGGRSRVSRAASSGGAFSGTVSPGGSSGGVLSPSLSRAATRVLSGSSTYGASPFSSSTSPSPPHMTSASSPKSPPLGHSGGPEDRTQMHGYRFPPFSPSMNSMPSAPPPTAADPTISLSDFAQPSNPPYSQSHSSTPSVSPSDSPSQILDGENLNDAAADQRAGNSGLVLATGDEYELDAQAHRANFHYAIGLGLGVGSLKKKQSRSILKSSPFGYSPSPPPPSSSATSGSPSTGGRCTVGRATSPASSSATLNTSANTTGGLGASPPAGSRGRVTGTFRQYAPNRASWCPGEPWAFDLLDEQVRSKEEARGAIEGWTRGRWGSTSFGVPLSSGSVGCVDGVACQQGVEGSVDEESIHEAEDERGAGDHEGRSIPAGLVSAAPLPHVPTPSSHEPGPRTPPQQSGSLDNRSSSPTPKALKPPPEPEPQYKPRETEAQRKKRLEKERQRIIDELIRDEEKEKRKVMKRAASMNFLNIAGGSGGGSGKDARSRSRSRKKGKGWK</sequence>
<keyword evidence="7" id="KW-1185">Reference proteome</keyword>
<evidence type="ECO:0000256" key="3">
    <source>
        <dbReference type="RuleBase" id="RU363067"/>
    </source>
</evidence>
<accession>A0A8H5G280</accession>
<dbReference type="Pfam" id="PF00233">
    <property type="entry name" value="PDEase_I"/>
    <property type="match status" value="1"/>
</dbReference>
<gene>
    <name evidence="6" type="ORF">D9756_006482</name>
</gene>
<keyword evidence="2 3" id="KW-0378">Hydrolase</keyword>
<organism evidence="6 7">
    <name type="scientific">Leucocoprinus leucothites</name>
    <dbReference type="NCBI Taxonomy" id="201217"/>
    <lineage>
        <taxon>Eukaryota</taxon>
        <taxon>Fungi</taxon>
        <taxon>Dikarya</taxon>
        <taxon>Basidiomycota</taxon>
        <taxon>Agaricomycotina</taxon>
        <taxon>Agaricomycetes</taxon>
        <taxon>Agaricomycetidae</taxon>
        <taxon>Agaricales</taxon>
        <taxon>Agaricineae</taxon>
        <taxon>Agaricaceae</taxon>
        <taxon>Leucocoprinus</taxon>
    </lineage>
</organism>
<dbReference type="Gene3D" id="1.10.1300.10">
    <property type="entry name" value="3'5'-cyclic nucleotide phosphodiesterase, catalytic domain"/>
    <property type="match status" value="1"/>
</dbReference>
<feature type="region of interest" description="Disordered" evidence="4">
    <location>
        <begin position="663"/>
        <end position="730"/>
    </location>
</feature>
<dbReference type="PROSITE" id="PS51845">
    <property type="entry name" value="PDEASE_I_2"/>
    <property type="match status" value="1"/>
</dbReference>
<comment type="similarity">
    <text evidence="3">Belongs to the cyclic nucleotide phosphodiesterase family.</text>
</comment>
<comment type="caution">
    <text evidence="6">The sequence shown here is derived from an EMBL/GenBank/DDBJ whole genome shotgun (WGS) entry which is preliminary data.</text>
</comment>
<feature type="region of interest" description="Disordered" evidence="4">
    <location>
        <begin position="499"/>
        <end position="605"/>
    </location>
</feature>
<reference evidence="6 7" key="1">
    <citation type="journal article" date="2020" name="ISME J.">
        <title>Uncovering the hidden diversity of litter-decomposition mechanisms in mushroom-forming fungi.</title>
        <authorList>
            <person name="Floudas D."/>
            <person name="Bentzer J."/>
            <person name="Ahren D."/>
            <person name="Johansson T."/>
            <person name="Persson P."/>
            <person name="Tunlid A."/>
        </authorList>
    </citation>
    <scope>NUCLEOTIDE SEQUENCE [LARGE SCALE GENOMIC DNA]</scope>
    <source>
        <strain evidence="6 7">CBS 146.42</strain>
    </source>
</reference>
<feature type="domain" description="PDEase" evidence="5">
    <location>
        <begin position="1"/>
        <end position="305"/>
    </location>
</feature>
<dbReference type="Proteomes" id="UP000559027">
    <property type="component" value="Unassembled WGS sequence"/>
</dbReference>
<dbReference type="GO" id="GO:0004114">
    <property type="term" value="F:3',5'-cyclic-nucleotide phosphodiesterase activity"/>
    <property type="evidence" value="ECO:0007669"/>
    <property type="project" value="InterPro"/>
</dbReference>
<dbReference type="GO" id="GO:0046872">
    <property type="term" value="F:metal ion binding"/>
    <property type="evidence" value="ECO:0007669"/>
    <property type="project" value="UniProtKB-KW"/>
</dbReference>
<keyword evidence="1 3" id="KW-0479">Metal-binding</keyword>
<dbReference type="InterPro" id="IPR036971">
    <property type="entry name" value="PDEase_catalytic_dom_sf"/>
</dbReference>
<dbReference type="PROSITE" id="PS00126">
    <property type="entry name" value="PDEASE_I_1"/>
    <property type="match status" value="1"/>
</dbReference>
<feature type="region of interest" description="Disordered" evidence="4">
    <location>
        <begin position="803"/>
        <end position="956"/>
    </location>
</feature>
<evidence type="ECO:0000313" key="7">
    <source>
        <dbReference type="Proteomes" id="UP000559027"/>
    </source>
</evidence>
<feature type="compositionally biased region" description="Low complexity" evidence="4">
    <location>
        <begin position="379"/>
        <end position="411"/>
    </location>
</feature>
<evidence type="ECO:0000256" key="4">
    <source>
        <dbReference type="SAM" id="MobiDB-lite"/>
    </source>
</evidence>
<feature type="compositionally biased region" description="Polar residues" evidence="4">
    <location>
        <begin position="855"/>
        <end position="864"/>
    </location>
</feature>